<dbReference type="AlphaFoldDB" id="A0A1Y0I977"/>
<gene>
    <name evidence="1" type="ORF">OLMES_1961</name>
</gene>
<sequence length="131" mass="14901">MQDSQTERQPDIEIYIKDTSLNAIQNWLGSVFHCIDVLKSGKQSLELSCNYQDTKFPVTILEAAAGKKYTSVWFKSNATPWQDDLECARAAYQALESEVRCSNGGWQEGDDVETTWWCVNENGVELKIWNA</sequence>
<evidence type="ECO:0000313" key="2">
    <source>
        <dbReference type="Proteomes" id="UP000196027"/>
    </source>
</evidence>
<evidence type="ECO:0000313" key="1">
    <source>
        <dbReference type="EMBL" id="ARU56035.1"/>
    </source>
</evidence>
<organism evidence="1 2">
    <name type="scientific">Oleiphilus messinensis</name>
    <dbReference type="NCBI Taxonomy" id="141451"/>
    <lineage>
        <taxon>Bacteria</taxon>
        <taxon>Pseudomonadati</taxon>
        <taxon>Pseudomonadota</taxon>
        <taxon>Gammaproteobacteria</taxon>
        <taxon>Oceanospirillales</taxon>
        <taxon>Oleiphilaceae</taxon>
        <taxon>Oleiphilus</taxon>
    </lineage>
</organism>
<accession>A0A1Y0I977</accession>
<proteinExistence type="predicted"/>
<reference evidence="1 2" key="1">
    <citation type="submission" date="2017-05" db="EMBL/GenBank/DDBJ databases">
        <title>Genomic insights into alkan degradation activity of Oleiphilus messinensis.</title>
        <authorList>
            <person name="Kozyavkin S.A."/>
            <person name="Slesarev A.I."/>
            <person name="Golyshin P.N."/>
            <person name="Korzhenkov A."/>
            <person name="Golyshina O.N."/>
            <person name="Toshchakov S.V."/>
        </authorList>
    </citation>
    <scope>NUCLEOTIDE SEQUENCE [LARGE SCALE GENOMIC DNA]</scope>
    <source>
        <strain evidence="1 2">ME102</strain>
    </source>
</reference>
<dbReference type="RefSeq" id="WP_087461069.1">
    <property type="nucleotide sequence ID" value="NZ_CP021425.1"/>
</dbReference>
<dbReference type="KEGG" id="ome:OLMES_1961"/>
<keyword evidence="2" id="KW-1185">Reference proteome</keyword>
<dbReference type="Proteomes" id="UP000196027">
    <property type="component" value="Chromosome"/>
</dbReference>
<dbReference type="EMBL" id="CP021425">
    <property type="protein sequence ID" value="ARU56035.1"/>
    <property type="molecule type" value="Genomic_DNA"/>
</dbReference>
<name>A0A1Y0I977_9GAMM</name>
<dbReference type="OrthoDB" id="1495305at2"/>
<protein>
    <submittedName>
        <fullName evidence="1">Uncharacterized protein</fullName>
    </submittedName>
</protein>